<evidence type="ECO:0000256" key="9">
    <source>
        <dbReference type="ARBA" id="ARBA00022723"/>
    </source>
</evidence>
<dbReference type="SUPFAM" id="SSF53271">
    <property type="entry name" value="PRTase-like"/>
    <property type="match status" value="1"/>
</dbReference>
<evidence type="ECO:0000256" key="10">
    <source>
        <dbReference type="ARBA" id="ARBA00022726"/>
    </source>
</evidence>
<evidence type="ECO:0000256" key="12">
    <source>
        <dbReference type="ARBA" id="ARBA00022842"/>
    </source>
</evidence>
<proteinExistence type="inferred from homology"/>
<dbReference type="InterPro" id="IPR050408">
    <property type="entry name" value="HGPRT"/>
</dbReference>
<keyword evidence="11 13" id="KW-0547">Nucleotide-binding</keyword>
<protein>
    <recommendedName>
        <fullName evidence="5 13">Hypoxanthine phosphoribosyltransferase</fullName>
        <ecNumber evidence="5 13">2.4.2.8</ecNumber>
    </recommendedName>
</protein>
<dbReference type="InterPro" id="IPR000836">
    <property type="entry name" value="PRTase_dom"/>
</dbReference>
<dbReference type="GO" id="GO:0032264">
    <property type="term" value="P:IMP salvage"/>
    <property type="evidence" value="ECO:0007669"/>
    <property type="project" value="UniProtKB-UniPathway"/>
</dbReference>
<evidence type="ECO:0000256" key="1">
    <source>
        <dbReference type="ARBA" id="ARBA00001946"/>
    </source>
</evidence>
<evidence type="ECO:0000256" key="8">
    <source>
        <dbReference type="ARBA" id="ARBA00022679"/>
    </source>
</evidence>
<dbReference type="InterPro" id="IPR005904">
    <property type="entry name" value="Hxn_phspho_trans"/>
</dbReference>
<evidence type="ECO:0000256" key="11">
    <source>
        <dbReference type="ARBA" id="ARBA00022741"/>
    </source>
</evidence>
<accession>A0A8J4B5S9</accession>
<dbReference type="InterPro" id="IPR029057">
    <property type="entry name" value="PRTase-like"/>
</dbReference>
<dbReference type="GO" id="GO:0000166">
    <property type="term" value="F:nucleotide binding"/>
    <property type="evidence" value="ECO:0007669"/>
    <property type="project" value="UniProtKB-KW"/>
</dbReference>
<name>A0A8J4B5S9_9CHLO</name>
<dbReference type="FunFam" id="3.40.50.2020:FF:000006">
    <property type="entry name" value="Hypoxanthine phosphoribosyltransferase"/>
    <property type="match status" value="1"/>
</dbReference>
<evidence type="ECO:0000256" key="3">
    <source>
        <dbReference type="ARBA" id="ARBA00004669"/>
    </source>
</evidence>
<dbReference type="AlphaFoldDB" id="A0A8J4B5S9"/>
<comment type="cofactor">
    <cofactor evidence="1 13">
        <name>Mg(2+)</name>
        <dbReference type="ChEBI" id="CHEBI:18420"/>
    </cofactor>
</comment>
<evidence type="ECO:0000256" key="5">
    <source>
        <dbReference type="ARBA" id="ARBA00011895"/>
    </source>
</evidence>
<evidence type="ECO:0000256" key="7">
    <source>
        <dbReference type="ARBA" id="ARBA00022676"/>
    </source>
</evidence>
<dbReference type="GO" id="GO:0004422">
    <property type="term" value="F:hypoxanthine phosphoribosyltransferase activity"/>
    <property type="evidence" value="ECO:0007669"/>
    <property type="project" value="InterPro"/>
</dbReference>
<dbReference type="EC" id="2.4.2.8" evidence="5 13"/>
<sequence>MTDNIMQSSAKSCRRGPSRLSFICTVRNKSYISMTTNNSGGCFNFQQHVLHASTSITARHPAQRHLPFSQPLRSLSRADHPLETPPHSQPNLHPRRLPIHPEINSVIFSEELIQARVAELGRLIGQDYQRSDLLVLGVLKGAFMFTTDLVRHIYPYPASMEVDFFKASSYGAGTTSSGVVQLDSSFKKEGVRDKHVLLVEDIIDTGHTLSRLVALMEEAGAASVRVAALLDKKARRRIPFQADYTGFECPDEFIVGYGIDYAEKYRNLPYIGSVKEEFIKHD</sequence>
<keyword evidence="9 13" id="KW-0479">Metal-binding</keyword>
<evidence type="ECO:0000256" key="6">
    <source>
        <dbReference type="ARBA" id="ARBA00022490"/>
    </source>
</evidence>
<dbReference type="Pfam" id="PF00156">
    <property type="entry name" value="Pribosyltran"/>
    <property type="match status" value="1"/>
</dbReference>
<organism evidence="16 17">
    <name type="scientific">Volvox africanus</name>
    <dbReference type="NCBI Taxonomy" id="51714"/>
    <lineage>
        <taxon>Eukaryota</taxon>
        <taxon>Viridiplantae</taxon>
        <taxon>Chlorophyta</taxon>
        <taxon>core chlorophytes</taxon>
        <taxon>Chlorophyceae</taxon>
        <taxon>CS clade</taxon>
        <taxon>Chlamydomonadales</taxon>
        <taxon>Volvocaceae</taxon>
        <taxon>Volvox</taxon>
    </lineage>
</organism>
<comment type="subcellular location">
    <subcellularLocation>
        <location evidence="2 13">Cytoplasm</location>
    </subcellularLocation>
</comment>
<dbReference type="PANTHER" id="PTHR43340:SF1">
    <property type="entry name" value="HYPOXANTHINE PHOSPHORIBOSYLTRANSFERASE"/>
    <property type="match status" value="1"/>
</dbReference>
<keyword evidence="7 13" id="KW-0328">Glycosyltransferase</keyword>
<dbReference type="GO" id="GO:0006166">
    <property type="term" value="P:purine ribonucleoside salvage"/>
    <property type="evidence" value="ECO:0007669"/>
    <property type="project" value="UniProtKB-KW"/>
</dbReference>
<evidence type="ECO:0000256" key="4">
    <source>
        <dbReference type="ARBA" id="ARBA00008391"/>
    </source>
</evidence>
<evidence type="ECO:0000256" key="14">
    <source>
        <dbReference type="SAM" id="MobiDB-lite"/>
    </source>
</evidence>
<evidence type="ECO:0000256" key="2">
    <source>
        <dbReference type="ARBA" id="ARBA00004496"/>
    </source>
</evidence>
<comment type="caution">
    <text evidence="16">The sequence shown here is derived from an EMBL/GenBank/DDBJ whole genome shotgun (WGS) entry which is preliminary data.</text>
</comment>
<keyword evidence="10 13" id="KW-0660">Purine salvage</keyword>
<dbReference type="GO" id="GO:0006178">
    <property type="term" value="P:guanine salvage"/>
    <property type="evidence" value="ECO:0007669"/>
    <property type="project" value="TreeGrafter"/>
</dbReference>
<keyword evidence="17" id="KW-1185">Reference proteome</keyword>
<evidence type="ECO:0000313" key="16">
    <source>
        <dbReference type="EMBL" id="GIL54679.1"/>
    </source>
</evidence>
<evidence type="ECO:0000313" key="17">
    <source>
        <dbReference type="Proteomes" id="UP000747399"/>
    </source>
</evidence>
<comment type="catalytic activity">
    <reaction evidence="13">
        <text>IMP + diphosphate = hypoxanthine + 5-phospho-alpha-D-ribose 1-diphosphate</text>
        <dbReference type="Rhea" id="RHEA:17973"/>
        <dbReference type="ChEBI" id="CHEBI:17368"/>
        <dbReference type="ChEBI" id="CHEBI:33019"/>
        <dbReference type="ChEBI" id="CHEBI:58017"/>
        <dbReference type="ChEBI" id="CHEBI:58053"/>
        <dbReference type="EC" id="2.4.2.8"/>
    </reaction>
</comment>
<dbReference type="GO" id="GO:0032263">
    <property type="term" value="P:GMP salvage"/>
    <property type="evidence" value="ECO:0007669"/>
    <property type="project" value="TreeGrafter"/>
</dbReference>
<comment type="similarity">
    <text evidence="4 13">Belongs to the purine/pyrimidine phosphoribosyltransferase family.</text>
</comment>
<keyword evidence="8 13" id="KW-0808">Transferase</keyword>
<dbReference type="Proteomes" id="UP000747399">
    <property type="component" value="Unassembled WGS sequence"/>
</dbReference>
<dbReference type="CDD" id="cd06223">
    <property type="entry name" value="PRTases_typeI"/>
    <property type="match status" value="1"/>
</dbReference>
<keyword evidence="6 13" id="KW-0963">Cytoplasm</keyword>
<feature type="domain" description="Phosphoribosyltransferase" evidence="15">
    <location>
        <begin position="114"/>
        <end position="261"/>
    </location>
</feature>
<dbReference type="Gene3D" id="3.40.50.2020">
    <property type="match status" value="1"/>
</dbReference>
<reference evidence="16" key="1">
    <citation type="journal article" date="2021" name="Proc. Natl. Acad. Sci. U.S.A.">
        <title>Three genomes in the algal genus Volvox reveal the fate of a haploid sex-determining region after a transition to homothallism.</title>
        <authorList>
            <person name="Yamamoto K."/>
            <person name="Hamaji T."/>
            <person name="Kawai-Toyooka H."/>
            <person name="Matsuzaki R."/>
            <person name="Takahashi F."/>
            <person name="Nishimura Y."/>
            <person name="Kawachi M."/>
            <person name="Noguchi H."/>
            <person name="Minakuchi Y."/>
            <person name="Umen J.G."/>
            <person name="Toyoda A."/>
            <person name="Nozaki H."/>
        </authorList>
    </citation>
    <scope>NUCLEOTIDE SEQUENCE</scope>
    <source>
        <strain evidence="16">NIES-3780</strain>
    </source>
</reference>
<dbReference type="NCBIfam" id="TIGR01203">
    <property type="entry name" value="HGPRTase"/>
    <property type="match status" value="1"/>
</dbReference>
<dbReference type="GO" id="GO:0005829">
    <property type="term" value="C:cytosol"/>
    <property type="evidence" value="ECO:0007669"/>
    <property type="project" value="TreeGrafter"/>
</dbReference>
<feature type="region of interest" description="Disordered" evidence="14">
    <location>
        <begin position="76"/>
        <end position="96"/>
    </location>
</feature>
<dbReference type="EMBL" id="BNCO01000019">
    <property type="protein sequence ID" value="GIL54679.1"/>
    <property type="molecule type" value="Genomic_DNA"/>
</dbReference>
<dbReference type="UniPathway" id="UPA00591">
    <property type="reaction ID" value="UER00648"/>
</dbReference>
<keyword evidence="12 13" id="KW-0460">Magnesium</keyword>
<dbReference type="GO" id="GO:0046100">
    <property type="term" value="P:hypoxanthine metabolic process"/>
    <property type="evidence" value="ECO:0007669"/>
    <property type="project" value="TreeGrafter"/>
</dbReference>
<comment type="pathway">
    <text evidence="3 13">Purine metabolism; IMP biosynthesis via salvage pathway; IMP from hypoxanthine: step 1/1.</text>
</comment>
<gene>
    <name evidence="16" type="ORF">Vafri_10419</name>
</gene>
<dbReference type="GO" id="GO:0000287">
    <property type="term" value="F:magnesium ion binding"/>
    <property type="evidence" value="ECO:0007669"/>
    <property type="project" value="TreeGrafter"/>
</dbReference>
<evidence type="ECO:0000259" key="15">
    <source>
        <dbReference type="Pfam" id="PF00156"/>
    </source>
</evidence>
<dbReference type="PANTHER" id="PTHR43340">
    <property type="entry name" value="HYPOXANTHINE-GUANINE PHOSPHORIBOSYLTRANSFERASE"/>
    <property type="match status" value="1"/>
</dbReference>
<evidence type="ECO:0000256" key="13">
    <source>
        <dbReference type="RuleBase" id="RU364099"/>
    </source>
</evidence>